<keyword evidence="2" id="KW-0949">S-adenosyl-L-methionine</keyword>
<sequence length="540" mass="61659">MVGVRGENLEDTSLGHLYCKNGGAHDLEINNVTMSNSVKTSINKEKAEDEDISSEIMKRRWVPSIFKSTSWECFQFAGHEIKITETTDCYGAYVWPSALVLCYYLEHSQNENNLIDKNVIEIGAGTGLVSIVAGLLGSHVVATDLPHLLGNLQFNISRNTKMRSKYQPQVRELSWGVDLENKFPRSACQFDYIMAADVVYSHPYLDELLMTFDHLCQDNTIILWTMRFRLDEDNDFVEKFQCIFDTEVIYDLPSLQIKLYKAKRKVLQTLTGNPSVAMETISTLEISAEDEEECEIQNQEEHSETESSDENEEILTDVKRPSDAVNRIWSPSIYSLVPKESYNFAGYEITIHQSIDHFGAITWPAAVELCHFLECNWNKFNLDDKKIIELGAGTGLASTFAVLLGAYVTSTDLPCAIGNLRSNLMRNTRWRSKHQPQVKELVWNVDLDKNFPQSVHHYDYILAADVVYHHNCLDDLMATFEYFCQPDSVILWANKLRFNSDCEFLEKFKAKFDTVMLANIPHAEVIIIKGTTKSQLMKNT</sequence>
<protein>
    <submittedName>
        <fullName evidence="4">Uncharacterized protein</fullName>
    </submittedName>
</protein>
<dbReference type="PANTHER" id="PTHR14614:SF1">
    <property type="entry name" value="METHYLTRANSFERASE-LIKE PROTEIN 21E PSEUDOGENE-RELATED"/>
    <property type="match status" value="1"/>
</dbReference>
<feature type="compositionally biased region" description="Acidic residues" evidence="3">
    <location>
        <begin position="306"/>
        <end position="315"/>
    </location>
</feature>
<dbReference type="InterPro" id="IPR019410">
    <property type="entry name" value="Methyltransf_16"/>
</dbReference>
<keyword evidence="5" id="KW-1185">Reference proteome</keyword>
<dbReference type="GO" id="GO:0032259">
    <property type="term" value="P:methylation"/>
    <property type="evidence" value="ECO:0007669"/>
    <property type="project" value="UniProtKB-KW"/>
</dbReference>
<dbReference type="GO" id="GO:0008168">
    <property type="term" value="F:methyltransferase activity"/>
    <property type="evidence" value="ECO:0007669"/>
    <property type="project" value="UniProtKB-KW"/>
</dbReference>
<dbReference type="AlphaFoldDB" id="A0A401RL10"/>
<dbReference type="InterPro" id="IPR029063">
    <property type="entry name" value="SAM-dependent_MTases_sf"/>
</dbReference>
<dbReference type="Proteomes" id="UP000287033">
    <property type="component" value="Unassembled WGS sequence"/>
</dbReference>
<proteinExistence type="predicted"/>
<feature type="region of interest" description="Disordered" evidence="3">
    <location>
        <begin position="289"/>
        <end position="316"/>
    </location>
</feature>
<evidence type="ECO:0000256" key="2">
    <source>
        <dbReference type="ARBA" id="ARBA00022691"/>
    </source>
</evidence>
<dbReference type="OMA" id="KIFMAMS"/>
<organism evidence="4 5">
    <name type="scientific">Chiloscyllium punctatum</name>
    <name type="common">Brownbanded bambooshark</name>
    <name type="synonym">Hemiscyllium punctatum</name>
    <dbReference type="NCBI Taxonomy" id="137246"/>
    <lineage>
        <taxon>Eukaryota</taxon>
        <taxon>Metazoa</taxon>
        <taxon>Chordata</taxon>
        <taxon>Craniata</taxon>
        <taxon>Vertebrata</taxon>
        <taxon>Chondrichthyes</taxon>
        <taxon>Elasmobranchii</taxon>
        <taxon>Galeomorphii</taxon>
        <taxon>Galeoidea</taxon>
        <taxon>Orectolobiformes</taxon>
        <taxon>Hemiscylliidae</taxon>
        <taxon>Chiloscyllium</taxon>
    </lineage>
</organism>
<evidence type="ECO:0000256" key="1">
    <source>
        <dbReference type="ARBA" id="ARBA00022603"/>
    </source>
</evidence>
<dbReference type="Gene3D" id="3.40.50.150">
    <property type="entry name" value="Vaccinia Virus protein VP39"/>
    <property type="match status" value="2"/>
</dbReference>
<evidence type="ECO:0000313" key="5">
    <source>
        <dbReference type="Proteomes" id="UP000287033"/>
    </source>
</evidence>
<name>A0A401RL10_CHIPU</name>
<dbReference type="SUPFAM" id="SSF53335">
    <property type="entry name" value="S-adenosyl-L-methionine-dependent methyltransferases"/>
    <property type="match status" value="2"/>
</dbReference>
<dbReference type="EMBL" id="BEZZ01001462">
    <property type="protein sequence ID" value="GCC18838.1"/>
    <property type="molecule type" value="Genomic_DNA"/>
</dbReference>
<keyword evidence="1" id="KW-0489">Methyltransferase</keyword>
<evidence type="ECO:0000313" key="4">
    <source>
        <dbReference type="EMBL" id="GCC18838.1"/>
    </source>
</evidence>
<dbReference type="OrthoDB" id="413520at2759"/>
<dbReference type="STRING" id="137246.A0A401RL10"/>
<evidence type="ECO:0000256" key="3">
    <source>
        <dbReference type="SAM" id="MobiDB-lite"/>
    </source>
</evidence>
<keyword evidence="1" id="KW-0808">Transferase</keyword>
<reference evidence="4 5" key="1">
    <citation type="journal article" date="2018" name="Nat. Ecol. Evol.">
        <title>Shark genomes provide insights into elasmobranch evolution and the origin of vertebrates.</title>
        <authorList>
            <person name="Hara Y"/>
            <person name="Yamaguchi K"/>
            <person name="Onimaru K"/>
            <person name="Kadota M"/>
            <person name="Koyanagi M"/>
            <person name="Keeley SD"/>
            <person name="Tatsumi K"/>
            <person name="Tanaka K"/>
            <person name="Motone F"/>
            <person name="Kageyama Y"/>
            <person name="Nozu R"/>
            <person name="Adachi N"/>
            <person name="Nishimura O"/>
            <person name="Nakagawa R"/>
            <person name="Tanegashima C"/>
            <person name="Kiyatake I"/>
            <person name="Matsumoto R"/>
            <person name="Murakumo K"/>
            <person name="Nishida K"/>
            <person name="Terakita A"/>
            <person name="Kuratani S"/>
            <person name="Sato K"/>
            <person name="Hyodo S Kuraku.S."/>
        </authorList>
    </citation>
    <scope>NUCLEOTIDE SEQUENCE [LARGE SCALE GENOMIC DNA]</scope>
</reference>
<dbReference type="PANTHER" id="PTHR14614">
    <property type="entry name" value="HEPATOCELLULAR CARCINOMA-ASSOCIATED ANTIGEN"/>
    <property type="match status" value="1"/>
</dbReference>
<dbReference type="CDD" id="cd02440">
    <property type="entry name" value="AdoMet_MTases"/>
    <property type="match status" value="1"/>
</dbReference>
<gene>
    <name evidence="4" type="ORF">chiPu_0018086</name>
</gene>
<accession>A0A401RL10</accession>
<comment type="caution">
    <text evidence="4">The sequence shown here is derived from an EMBL/GenBank/DDBJ whole genome shotgun (WGS) entry which is preliminary data.</text>
</comment>
<dbReference type="Pfam" id="PF10294">
    <property type="entry name" value="Methyltransf_16"/>
    <property type="match status" value="2"/>
</dbReference>